<evidence type="ECO:0000256" key="4">
    <source>
        <dbReference type="ARBA" id="ARBA00023136"/>
    </source>
</evidence>
<sequence>MTSETVPKTEAPPKQINPGLVLALCSGATFMAFLDLAVVNIAFPDILADYPDTPMSTLTWVASAYAIMFAALLTPAGKLADALGRRRVFMIALAGFTLASLVCALAPNPAVLVGGRVFQGAFAAGMIPSALALIIANTPFERLFKAVAAWTAISGFSAVVGPALGGVLVEQFDWRAVFLINLPVGLLLLVGGLRALPRHEAPGGAFPDVLGTVLLTVGLGAAVAGLTEGDRWGWLDPLTLVLLLGGVALTLAALARSRRHPSPAVETGLWSSRRFAMCNVAYFVFGAPMFAWLLSGALFTTGIWGWSIMESAGALSIGAFASMVTSVIAGRVNDQGKHRWVIALGTAMFAACCAMMSTDLFGAEPDFWAAWVPASLLGGGGLGLAITGLGVVAATSLPPIQFAAGLGMNMTARQLGGALGIAALAAVMSADRLPLDNFHTLYLGCAIASAVATLIVLAFPAPAED</sequence>
<dbReference type="SUPFAM" id="SSF103473">
    <property type="entry name" value="MFS general substrate transporter"/>
    <property type="match status" value="1"/>
</dbReference>
<feature type="transmembrane region" description="Helical" evidence="5">
    <location>
        <begin position="238"/>
        <end position="255"/>
    </location>
</feature>
<feature type="transmembrane region" description="Helical" evidence="5">
    <location>
        <begin position="441"/>
        <end position="461"/>
    </location>
</feature>
<evidence type="ECO:0000256" key="2">
    <source>
        <dbReference type="ARBA" id="ARBA00022692"/>
    </source>
</evidence>
<feature type="transmembrane region" description="Helical" evidence="5">
    <location>
        <begin position="415"/>
        <end position="435"/>
    </location>
</feature>
<keyword evidence="2 5" id="KW-0812">Transmembrane</keyword>
<feature type="transmembrane region" description="Helical" evidence="5">
    <location>
        <begin position="174"/>
        <end position="193"/>
    </location>
</feature>
<feature type="transmembrane region" description="Helical" evidence="5">
    <location>
        <begin position="88"/>
        <end position="107"/>
    </location>
</feature>
<dbReference type="PANTHER" id="PTHR42718">
    <property type="entry name" value="MAJOR FACILITATOR SUPERFAMILY MULTIDRUG TRANSPORTER MFSC"/>
    <property type="match status" value="1"/>
</dbReference>
<keyword evidence="3 5" id="KW-1133">Transmembrane helix</keyword>
<gene>
    <name evidence="7" type="ORF">GCM10010439_21880</name>
</gene>
<dbReference type="PROSITE" id="PS50850">
    <property type="entry name" value="MFS"/>
    <property type="match status" value="1"/>
</dbReference>
<evidence type="ECO:0000313" key="8">
    <source>
        <dbReference type="Proteomes" id="UP001501842"/>
    </source>
</evidence>
<name>A0ABP6GJ48_9ACTN</name>
<dbReference type="Proteomes" id="UP001501842">
    <property type="component" value="Unassembled WGS sequence"/>
</dbReference>
<dbReference type="PANTHER" id="PTHR42718:SF48">
    <property type="entry name" value="CONSERVED TWO-DOMAIN MEMBRANE PROTEIN-RELATED"/>
    <property type="match status" value="1"/>
</dbReference>
<organism evidence="7 8">
    <name type="scientific">Actinocorallia aurantiaca</name>
    <dbReference type="NCBI Taxonomy" id="46204"/>
    <lineage>
        <taxon>Bacteria</taxon>
        <taxon>Bacillati</taxon>
        <taxon>Actinomycetota</taxon>
        <taxon>Actinomycetes</taxon>
        <taxon>Streptosporangiales</taxon>
        <taxon>Thermomonosporaceae</taxon>
        <taxon>Actinocorallia</taxon>
    </lineage>
</organism>
<protein>
    <recommendedName>
        <fullName evidence="6">Major facilitator superfamily (MFS) profile domain-containing protein</fullName>
    </recommendedName>
</protein>
<dbReference type="InterPro" id="IPR020846">
    <property type="entry name" value="MFS_dom"/>
</dbReference>
<feature type="transmembrane region" description="Helical" evidence="5">
    <location>
        <begin position="205"/>
        <end position="226"/>
    </location>
</feature>
<dbReference type="CDD" id="cd17321">
    <property type="entry name" value="MFS_MMR_MDR_like"/>
    <property type="match status" value="1"/>
</dbReference>
<dbReference type="InterPro" id="IPR011701">
    <property type="entry name" value="MFS"/>
</dbReference>
<evidence type="ECO:0000256" key="5">
    <source>
        <dbReference type="SAM" id="Phobius"/>
    </source>
</evidence>
<reference evidence="8" key="1">
    <citation type="journal article" date="2019" name="Int. J. Syst. Evol. Microbiol.">
        <title>The Global Catalogue of Microorganisms (GCM) 10K type strain sequencing project: providing services to taxonomists for standard genome sequencing and annotation.</title>
        <authorList>
            <consortium name="The Broad Institute Genomics Platform"/>
            <consortium name="The Broad Institute Genome Sequencing Center for Infectious Disease"/>
            <person name="Wu L."/>
            <person name="Ma J."/>
        </authorList>
    </citation>
    <scope>NUCLEOTIDE SEQUENCE [LARGE SCALE GENOMIC DNA]</scope>
    <source>
        <strain evidence="8">JCM 8201</strain>
    </source>
</reference>
<dbReference type="PRINTS" id="PR01036">
    <property type="entry name" value="TCRTETB"/>
</dbReference>
<feature type="transmembrane region" description="Helical" evidence="5">
    <location>
        <begin position="303"/>
        <end position="328"/>
    </location>
</feature>
<feature type="domain" description="Major facilitator superfamily (MFS) profile" evidence="6">
    <location>
        <begin position="21"/>
        <end position="464"/>
    </location>
</feature>
<evidence type="ECO:0000259" key="6">
    <source>
        <dbReference type="PROSITE" id="PS50850"/>
    </source>
</evidence>
<comment type="caution">
    <text evidence="7">The sequence shown here is derived from an EMBL/GenBank/DDBJ whole genome shotgun (WGS) entry which is preliminary data.</text>
</comment>
<dbReference type="PROSITE" id="PS00216">
    <property type="entry name" value="SUGAR_TRANSPORT_1"/>
    <property type="match status" value="1"/>
</dbReference>
<dbReference type="Gene3D" id="1.20.1250.20">
    <property type="entry name" value="MFS general substrate transporter like domains"/>
    <property type="match status" value="2"/>
</dbReference>
<feature type="transmembrane region" description="Helical" evidence="5">
    <location>
        <begin position="20"/>
        <end position="43"/>
    </location>
</feature>
<feature type="transmembrane region" description="Helical" evidence="5">
    <location>
        <begin position="147"/>
        <end position="168"/>
    </location>
</feature>
<feature type="transmembrane region" description="Helical" evidence="5">
    <location>
        <begin position="55"/>
        <end position="76"/>
    </location>
</feature>
<evidence type="ECO:0000313" key="7">
    <source>
        <dbReference type="EMBL" id="GAA2724378.1"/>
    </source>
</evidence>
<keyword evidence="8" id="KW-1185">Reference proteome</keyword>
<dbReference type="RefSeq" id="WP_344450185.1">
    <property type="nucleotide sequence ID" value="NZ_BAAATZ010000007.1"/>
</dbReference>
<keyword evidence="4 5" id="KW-0472">Membrane</keyword>
<feature type="transmembrane region" description="Helical" evidence="5">
    <location>
        <begin position="113"/>
        <end position="135"/>
    </location>
</feature>
<dbReference type="InterPro" id="IPR005829">
    <property type="entry name" value="Sugar_transporter_CS"/>
</dbReference>
<evidence type="ECO:0000256" key="3">
    <source>
        <dbReference type="ARBA" id="ARBA00022989"/>
    </source>
</evidence>
<dbReference type="Pfam" id="PF07690">
    <property type="entry name" value="MFS_1"/>
    <property type="match status" value="1"/>
</dbReference>
<accession>A0ABP6GJ48</accession>
<feature type="transmembrane region" description="Helical" evidence="5">
    <location>
        <begin position="340"/>
        <end position="358"/>
    </location>
</feature>
<feature type="transmembrane region" description="Helical" evidence="5">
    <location>
        <begin position="276"/>
        <end position="297"/>
    </location>
</feature>
<dbReference type="EMBL" id="BAAATZ010000007">
    <property type="protein sequence ID" value="GAA2724378.1"/>
    <property type="molecule type" value="Genomic_DNA"/>
</dbReference>
<evidence type="ECO:0000256" key="1">
    <source>
        <dbReference type="ARBA" id="ARBA00004651"/>
    </source>
</evidence>
<proteinExistence type="predicted"/>
<feature type="transmembrane region" description="Helical" evidence="5">
    <location>
        <begin position="370"/>
        <end position="394"/>
    </location>
</feature>
<dbReference type="InterPro" id="IPR036259">
    <property type="entry name" value="MFS_trans_sf"/>
</dbReference>
<comment type="subcellular location">
    <subcellularLocation>
        <location evidence="1">Cell membrane</location>
        <topology evidence="1">Multi-pass membrane protein</topology>
    </subcellularLocation>
</comment>